<dbReference type="Proteomes" id="UP000324748">
    <property type="component" value="Unassembled WGS sequence"/>
</dbReference>
<keyword evidence="3" id="KW-1185">Reference proteome</keyword>
<protein>
    <submittedName>
        <fullName evidence="2">Uncharacterized protein</fullName>
    </submittedName>
</protein>
<keyword evidence="1" id="KW-1133">Transmembrane helix</keyword>
<accession>A0A5B0PU23</accession>
<evidence type="ECO:0000313" key="2">
    <source>
        <dbReference type="EMBL" id="KAA1104130.1"/>
    </source>
</evidence>
<gene>
    <name evidence="2" type="ORF">PGT21_011652</name>
</gene>
<keyword evidence="1" id="KW-0812">Transmembrane</keyword>
<evidence type="ECO:0000256" key="1">
    <source>
        <dbReference type="SAM" id="Phobius"/>
    </source>
</evidence>
<evidence type="ECO:0000313" key="3">
    <source>
        <dbReference type="Proteomes" id="UP000324748"/>
    </source>
</evidence>
<name>A0A5B0PU23_PUCGR</name>
<organism evidence="2 3">
    <name type="scientific">Puccinia graminis f. sp. tritici</name>
    <dbReference type="NCBI Taxonomy" id="56615"/>
    <lineage>
        <taxon>Eukaryota</taxon>
        <taxon>Fungi</taxon>
        <taxon>Dikarya</taxon>
        <taxon>Basidiomycota</taxon>
        <taxon>Pucciniomycotina</taxon>
        <taxon>Pucciniomycetes</taxon>
        <taxon>Pucciniales</taxon>
        <taxon>Pucciniaceae</taxon>
        <taxon>Puccinia</taxon>
    </lineage>
</organism>
<proteinExistence type="predicted"/>
<reference evidence="2 3" key="1">
    <citation type="submission" date="2019-05" db="EMBL/GenBank/DDBJ databases">
        <title>Emergence of the Ug99 lineage of the wheat stem rust pathogen through somatic hybridization.</title>
        <authorList>
            <person name="Li F."/>
            <person name="Upadhyaya N.M."/>
            <person name="Sperschneider J."/>
            <person name="Matny O."/>
            <person name="Nguyen-Phuc H."/>
            <person name="Mago R."/>
            <person name="Raley C."/>
            <person name="Miller M.E."/>
            <person name="Silverstein K.A.T."/>
            <person name="Henningsen E."/>
            <person name="Hirsch C.D."/>
            <person name="Visser B."/>
            <person name="Pretorius Z.A."/>
            <person name="Steffenson B.J."/>
            <person name="Schwessinger B."/>
            <person name="Dodds P.N."/>
            <person name="Figueroa M."/>
        </authorList>
    </citation>
    <scope>NUCLEOTIDE SEQUENCE [LARGE SCALE GENOMIC DNA]</scope>
    <source>
        <strain evidence="2">21-0</strain>
    </source>
</reference>
<keyword evidence="1" id="KW-0472">Membrane</keyword>
<sequence length="321" mass="35348">MGIRSVRRPTMTTGMVKNHGRASWSWSVQSTFSIAPLVHRPRKPCSSSNAASSWLADVDSSIWSSCGSTGVLSDVSGAVMGVMVSAGFSTTGHCATDCSSVGGDGLDDPPPKGHSEYALLEFKLDGLVATEGRRNLGLRAARLKRRGYKKKHRGFQYPYIIEHELLSISKYEPHWMVELLSPNDRRERIQAYTFREYVELIAVLIILKWFLLFSFLPSFLSSIQEEPGQKAKPHFKGASQPAQTTTQPTPLQPVFKGCHPSFPCVPSLMSHSTRSIPHLPASPLLAFDLASRLSFFSCRSWCASTDVSNKSCILLLSTSLP</sequence>
<dbReference type="EMBL" id="VSWC01000041">
    <property type="protein sequence ID" value="KAA1104130.1"/>
    <property type="molecule type" value="Genomic_DNA"/>
</dbReference>
<feature type="transmembrane region" description="Helical" evidence="1">
    <location>
        <begin position="197"/>
        <end position="220"/>
    </location>
</feature>
<comment type="caution">
    <text evidence="2">The sequence shown here is derived from an EMBL/GenBank/DDBJ whole genome shotgun (WGS) entry which is preliminary data.</text>
</comment>
<dbReference type="AlphaFoldDB" id="A0A5B0PU23"/>